<dbReference type="NCBIfam" id="NF005559">
    <property type="entry name" value="PRK07231.1"/>
    <property type="match status" value="1"/>
</dbReference>
<keyword evidence="2 6" id="KW-0560">Oxidoreductase</keyword>
<dbReference type="PRINTS" id="PR00081">
    <property type="entry name" value="GDHRDH"/>
</dbReference>
<dbReference type="GO" id="GO:0047936">
    <property type="term" value="F:glucose 1-dehydrogenase [NAD(P)+] activity"/>
    <property type="evidence" value="ECO:0007669"/>
    <property type="project" value="UniProtKB-EC"/>
</dbReference>
<dbReference type="EMBL" id="DWWL01000041">
    <property type="protein sequence ID" value="HJC47638.1"/>
    <property type="molecule type" value="Genomic_DNA"/>
</dbReference>
<evidence type="ECO:0000313" key="6">
    <source>
        <dbReference type="EMBL" id="HJC47638.1"/>
    </source>
</evidence>
<dbReference type="PANTHER" id="PTHR43180">
    <property type="entry name" value="3-OXOACYL-(ACYL-CARRIER-PROTEIN) REDUCTASE (AFU_ORTHOLOGUE AFUA_6G11210)"/>
    <property type="match status" value="1"/>
</dbReference>
<comment type="similarity">
    <text evidence="1">Belongs to the short-chain dehydrogenases/reductases (SDR) family.</text>
</comment>
<dbReference type="InterPro" id="IPR036291">
    <property type="entry name" value="NAD(P)-bd_dom_sf"/>
</dbReference>
<proteinExistence type="inferred from homology"/>
<reference evidence="6" key="1">
    <citation type="journal article" date="2021" name="PeerJ">
        <title>Extensive microbial diversity within the chicken gut microbiome revealed by metagenomics and culture.</title>
        <authorList>
            <person name="Gilroy R."/>
            <person name="Ravi A."/>
            <person name="Getino M."/>
            <person name="Pursley I."/>
            <person name="Horton D.L."/>
            <person name="Alikhan N.F."/>
            <person name="Baker D."/>
            <person name="Gharbi K."/>
            <person name="Hall N."/>
            <person name="Watson M."/>
            <person name="Adriaenssens E.M."/>
            <person name="Foster-Nyarko E."/>
            <person name="Jarju S."/>
            <person name="Secka A."/>
            <person name="Antonio M."/>
            <person name="Oren A."/>
            <person name="Chaudhuri R.R."/>
            <person name="La Ragione R."/>
            <person name="Hildebrand F."/>
            <person name="Pallen M.J."/>
        </authorList>
    </citation>
    <scope>NUCLEOTIDE SEQUENCE</scope>
    <source>
        <strain evidence="6">CHK183-5548</strain>
    </source>
</reference>
<reference evidence="6" key="2">
    <citation type="submission" date="2021-04" db="EMBL/GenBank/DDBJ databases">
        <authorList>
            <person name="Gilroy R."/>
        </authorList>
    </citation>
    <scope>NUCLEOTIDE SEQUENCE</scope>
    <source>
        <strain evidence="6">CHK183-5548</strain>
    </source>
</reference>
<evidence type="ECO:0000313" key="7">
    <source>
        <dbReference type="Proteomes" id="UP000823883"/>
    </source>
</evidence>
<keyword evidence="3" id="KW-0520">NAD</keyword>
<dbReference type="GO" id="GO:0008206">
    <property type="term" value="P:bile acid metabolic process"/>
    <property type="evidence" value="ECO:0007669"/>
    <property type="project" value="UniProtKB-ARBA"/>
</dbReference>
<sequence>MKRLENKIAIITGAAMGQGAAEAYLFAKEGAKVVAADVVTDELEKTVAKINEDFPGSAMAARLDVSSEKNWQEVVAKTVAAYGTIDILVNNAGVGSKGINYDKTDKDAFDKIMGINAWGPFAGIKAVAPVMKAAGHGSIVNVSSLAAVLGVEFNAYSLTKGAVISLTRAASVDLGKDNIRVNTIIPGTIATPMTKIICDYPNVLKSCEEKTSLGHIGEPNDIAYGVLYLASDESKYVTGADLTIDGGERYKDVLELEL</sequence>
<evidence type="ECO:0000256" key="3">
    <source>
        <dbReference type="ARBA" id="ARBA00023027"/>
    </source>
</evidence>
<evidence type="ECO:0000256" key="1">
    <source>
        <dbReference type="ARBA" id="ARBA00006484"/>
    </source>
</evidence>
<organism evidence="6 7">
    <name type="scientific">Candidatus Lachnoclostridium pullistercoris</name>
    <dbReference type="NCBI Taxonomy" id="2838632"/>
    <lineage>
        <taxon>Bacteria</taxon>
        <taxon>Bacillati</taxon>
        <taxon>Bacillota</taxon>
        <taxon>Clostridia</taxon>
        <taxon>Lachnospirales</taxon>
        <taxon>Lachnospiraceae</taxon>
    </lineage>
</organism>
<gene>
    <name evidence="6" type="ORF">IAA04_06265</name>
</gene>
<dbReference type="Proteomes" id="UP000823883">
    <property type="component" value="Unassembled WGS sequence"/>
</dbReference>
<dbReference type="AlphaFoldDB" id="A0A9D2T5C3"/>
<comment type="caution">
    <text evidence="6">The sequence shown here is derived from an EMBL/GenBank/DDBJ whole genome shotgun (WGS) entry which is preliminary data.</text>
</comment>
<dbReference type="EC" id="1.1.1.47" evidence="6"/>
<dbReference type="Gene3D" id="3.40.50.720">
    <property type="entry name" value="NAD(P)-binding Rossmann-like Domain"/>
    <property type="match status" value="1"/>
</dbReference>
<accession>A0A9D2T5C3</accession>
<name>A0A9D2T5C3_9FIRM</name>
<protein>
    <submittedName>
        <fullName evidence="6">Glucose 1-dehydrogenase</fullName>
        <ecNumber evidence="6">1.1.1.47</ecNumber>
    </submittedName>
</protein>
<evidence type="ECO:0000256" key="2">
    <source>
        <dbReference type="ARBA" id="ARBA00023002"/>
    </source>
</evidence>
<dbReference type="PANTHER" id="PTHR43180:SF28">
    <property type="entry name" value="NAD(P)-BINDING ROSSMANN-FOLD SUPERFAMILY PROTEIN"/>
    <property type="match status" value="1"/>
</dbReference>
<dbReference type="SUPFAM" id="SSF51735">
    <property type="entry name" value="NAD(P)-binding Rossmann-fold domains"/>
    <property type="match status" value="1"/>
</dbReference>
<dbReference type="Pfam" id="PF13561">
    <property type="entry name" value="adh_short_C2"/>
    <property type="match status" value="1"/>
</dbReference>
<keyword evidence="5" id="KW-0753">Steroid metabolism</keyword>
<dbReference type="InterPro" id="IPR002347">
    <property type="entry name" value="SDR_fam"/>
</dbReference>
<keyword evidence="4" id="KW-0443">Lipid metabolism</keyword>
<evidence type="ECO:0000256" key="5">
    <source>
        <dbReference type="ARBA" id="ARBA00023221"/>
    </source>
</evidence>
<dbReference type="FunFam" id="3.40.50.720:FF:000084">
    <property type="entry name" value="Short-chain dehydrogenase reductase"/>
    <property type="match status" value="1"/>
</dbReference>
<dbReference type="PRINTS" id="PR00080">
    <property type="entry name" value="SDRFAMILY"/>
</dbReference>
<evidence type="ECO:0000256" key="4">
    <source>
        <dbReference type="ARBA" id="ARBA00023098"/>
    </source>
</evidence>